<dbReference type="GO" id="GO:0005794">
    <property type="term" value="C:Golgi apparatus"/>
    <property type="evidence" value="ECO:0007669"/>
    <property type="project" value="TreeGrafter"/>
</dbReference>
<dbReference type="EMBL" id="FLQW01001033">
    <property type="protein sequence ID" value="SBS87419.1"/>
    <property type="molecule type" value="Genomic_DNA"/>
</dbReference>
<dbReference type="GO" id="GO:0005886">
    <property type="term" value="C:plasma membrane"/>
    <property type="evidence" value="ECO:0007669"/>
    <property type="project" value="TreeGrafter"/>
</dbReference>
<dbReference type="GO" id="GO:0000822">
    <property type="term" value="F:inositol hexakisphosphate binding"/>
    <property type="evidence" value="ECO:0007669"/>
    <property type="project" value="TreeGrafter"/>
</dbReference>
<sequence>MSGYEENEKSKGGVEVVHRMVLSLGKQRHDWAKLNNVNLLDNIIGDILTSLSKTFSDVQNGMNTSAQAKCPILERYITPVFLGLPFYLRLCQCLIRRTDSHIQYDEIYVWNSYRDMEYFGLDVYTSKIILICAYVVGSTYMYIWDLYCDWGLLKEYNYLLRKSNNLMYPPHYYYLAGFLNLVILKREEEKKIKKVEKKMKKVEKKMKKKIDYSQMRDTFRVSLFHLNILLDLR</sequence>
<keyword evidence="2 6" id="KW-0812">Transmembrane</keyword>
<accession>A0A1A8W3R3</accession>
<dbReference type="Pfam" id="PF03124">
    <property type="entry name" value="EXS"/>
    <property type="match status" value="1"/>
</dbReference>
<reference evidence="9" key="1">
    <citation type="submission" date="2016-05" db="EMBL/GenBank/DDBJ databases">
        <authorList>
            <person name="Naeem Raeece"/>
        </authorList>
    </citation>
    <scope>NUCLEOTIDE SEQUENCE [LARGE SCALE GENOMIC DNA]</scope>
</reference>
<feature type="non-terminal residue" evidence="8">
    <location>
        <position position="233"/>
    </location>
</feature>
<evidence type="ECO:0000313" key="9">
    <source>
        <dbReference type="Proteomes" id="UP000078597"/>
    </source>
</evidence>
<comment type="subcellular location">
    <subcellularLocation>
        <location evidence="1">Membrane</location>
        <topology evidence="1">Multi-pass membrane protein</topology>
    </subcellularLocation>
</comment>
<evidence type="ECO:0000259" key="7">
    <source>
        <dbReference type="PROSITE" id="PS51380"/>
    </source>
</evidence>
<evidence type="ECO:0000256" key="3">
    <source>
        <dbReference type="ARBA" id="ARBA00022989"/>
    </source>
</evidence>
<dbReference type="VEuPathDB" id="PlasmoDB:PmUG01_11055500"/>
<evidence type="ECO:0000256" key="6">
    <source>
        <dbReference type="SAM" id="Phobius"/>
    </source>
</evidence>
<dbReference type="PANTHER" id="PTHR10783:SF103">
    <property type="entry name" value="SOLUTE CARRIER FAMILY 53 MEMBER 1"/>
    <property type="match status" value="1"/>
</dbReference>
<proteinExistence type="predicted"/>
<keyword evidence="3 6" id="KW-1133">Transmembrane helix</keyword>
<dbReference type="GO" id="GO:0016036">
    <property type="term" value="P:cellular response to phosphate starvation"/>
    <property type="evidence" value="ECO:0007669"/>
    <property type="project" value="TreeGrafter"/>
</dbReference>
<gene>
    <name evidence="8" type="ORF">PMALA_019510</name>
</gene>
<name>A0A1A8W3R3_PLAMA</name>
<dbReference type="PANTHER" id="PTHR10783">
    <property type="entry name" value="XENOTROPIC AND POLYTROPIC RETROVIRUS RECEPTOR 1-RELATED"/>
    <property type="match status" value="1"/>
</dbReference>
<dbReference type="PROSITE" id="PS51380">
    <property type="entry name" value="EXS"/>
    <property type="match status" value="1"/>
</dbReference>
<protein>
    <submittedName>
        <fullName evidence="8">G-protein associated signal transduction protein, putative</fullName>
    </submittedName>
</protein>
<feature type="transmembrane region" description="Helical" evidence="6">
    <location>
        <begin position="167"/>
        <end position="184"/>
    </location>
</feature>
<evidence type="ECO:0000256" key="1">
    <source>
        <dbReference type="ARBA" id="ARBA00004141"/>
    </source>
</evidence>
<dbReference type="AlphaFoldDB" id="A0A1A8W3R3"/>
<dbReference type="Proteomes" id="UP000078597">
    <property type="component" value="Unassembled WGS sequence"/>
</dbReference>
<evidence type="ECO:0000313" key="8">
    <source>
        <dbReference type="EMBL" id="SBS87419.1"/>
    </source>
</evidence>
<evidence type="ECO:0000256" key="2">
    <source>
        <dbReference type="ARBA" id="ARBA00022692"/>
    </source>
</evidence>
<feature type="domain" description="EXS" evidence="7">
    <location>
        <begin position="69"/>
        <end position="233"/>
    </location>
</feature>
<feature type="coiled-coil region" evidence="5">
    <location>
        <begin position="185"/>
        <end position="212"/>
    </location>
</feature>
<keyword evidence="5" id="KW-0175">Coiled coil</keyword>
<evidence type="ECO:0000256" key="5">
    <source>
        <dbReference type="SAM" id="Coils"/>
    </source>
</evidence>
<dbReference type="GO" id="GO:0006817">
    <property type="term" value="P:phosphate ion transport"/>
    <property type="evidence" value="ECO:0007669"/>
    <property type="project" value="TreeGrafter"/>
</dbReference>
<feature type="transmembrane region" description="Helical" evidence="6">
    <location>
        <begin position="128"/>
        <end position="147"/>
    </location>
</feature>
<dbReference type="InterPro" id="IPR004342">
    <property type="entry name" value="EXS_C"/>
</dbReference>
<organism evidence="8 9">
    <name type="scientific">Plasmodium malariae</name>
    <dbReference type="NCBI Taxonomy" id="5858"/>
    <lineage>
        <taxon>Eukaryota</taxon>
        <taxon>Sar</taxon>
        <taxon>Alveolata</taxon>
        <taxon>Apicomplexa</taxon>
        <taxon>Aconoidasida</taxon>
        <taxon>Haemosporida</taxon>
        <taxon>Plasmodiidae</taxon>
        <taxon>Plasmodium</taxon>
        <taxon>Plasmodium (Plasmodium)</taxon>
    </lineage>
</organism>
<evidence type="ECO:0000256" key="4">
    <source>
        <dbReference type="ARBA" id="ARBA00023136"/>
    </source>
</evidence>
<keyword evidence="4 6" id="KW-0472">Membrane</keyword>